<reference evidence="3 5" key="1">
    <citation type="submission" date="2020-12" db="EMBL/GenBank/DDBJ databases">
        <title>FDA dAtabase for Regulatory Grade micrObial Sequences (FDA-ARGOS): Supporting development and validation of Infectious Disease Dx tests.</title>
        <authorList>
            <person name="Minogue T."/>
            <person name="Wolcott M."/>
            <person name="Wasieloski L."/>
            <person name="Aguilar W."/>
            <person name="Moore D."/>
            <person name="Jaissle J."/>
            <person name="Tallon L."/>
            <person name="Sadzewicz L."/>
            <person name="Zhao X."/>
            <person name="Boylan J."/>
            <person name="Ott S."/>
            <person name="Bowen H."/>
            <person name="Vavikolanu K."/>
            <person name="Mehta A."/>
            <person name="Aluvathingal J."/>
            <person name="Nadendla S."/>
            <person name="Yan Y."/>
            <person name="Sichtig H."/>
        </authorList>
    </citation>
    <scope>NUCLEOTIDE SEQUENCE [LARGE SCALE GENOMIC DNA]</scope>
    <source>
        <strain evidence="3 5">FDAARGOS_949</strain>
    </source>
</reference>
<feature type="domain" description="BD-FAE-like" evidence="2">
    <location>
        <begin position="70"/>
        <end position="247"/>
    </location>
</feature>
<dbReference type="Pfam" id="PF20434">
    <property type="entry name" value="BD-FAE"/>
    <property type="match status" value="1"/>
</dbReference>
<gene>
    <name evidence="3" type="ORF">I6H06_00145</name>
    <name evidence="4" type="ORF">NFI99_04910</name>
</gene>
<reference evidence="4" key="2">
    <citation type="submission" date="2022-06" db="EMBL/GenBank/DDBJ databases">
        <title>Draft genome sequence of Burkholderia glumae strain GR20004 isolated from rice panicle showing bacterial panicle blight.</title>
        <authorList>
            <person name="Choi S.Y."/>
            <person name="Lee Y.H."/>
        </authorList>
    </citation>
    <scope>NUCLEOTIDE SEQUENCE</scope>
    <source>
        <strain evidence="4">GR20004</strain>
    </source>
</reference>
<sequence length="313" mass="33022">MNFKLGLALVTVLLVAGLLAARHPVWLLNALTPGRAFTVSAGIPYGPGERQRLDVYVPARAAAGSPGGANPGLPIVVFFYGGSWQSGERGDYRFVGAALAARGFVAVVPDYRTYPATVFPGFMEDAAQAVAWAREHAAQYGADPHRLVLMGHSAGAQIAALLATDGRYLAARQLRRNDIAGVVGLAGPYDFLPLRDATLEQVFPAQARAASQPIRFVKGGEAPMWLAVAEQDTVVEPGNTERFARALRDAGDQVSVMRYRRLSHATLVGVLALPLRPLAPVLDDLAAFVDRIAAVPGQAAPRAAAPAASEAGR</sequence>
<protein>
    <submittedName>
        <fullName evidence="3">Alpha/beta hydrolase</fullName>
    </submittedName>
</protein>
<dbReference type="PANTHER" id="PTHR48081">
    <property type="entry name" value="AB HYDROLASE SUPERFAMILY PROTEIN C4A8.06C"/>
    <property type="match status" value="1"/>
</dbReference>
<evidence type="ECO:0000313" key="5">
    <source>
        <dbReference type="Proteomes" id="UP000594892"/>
    </source>
</evidence>
<dbReference type="Proteomes" id="UP000594892">
    <property type="component" value="Chromosome 1"/>
</dbReference>
<organism evidence="3 5">
    <name type="scientific">Burkholderia glumae</name>
    <name type="common">Pseudomonas glumae</name>
    <dbReference type="NCBI Taxonomy" id="337"/>
    <lineage>
        <taxon>Bacteria</taxon>
        <taxon>Pseudomonadati</taxon>
        <taxon>Pseudomonadota</taxon>
        <taxon>Betaproteobacteria</taxon>
        <taxon>Burkholderiales</taxon>
        <taxon>Burkholderiaceae</taxon>
        <taxon>Burkholderia</taxon>
    </lineage>
</organism>
<dbReference type="GO" id="GO:0016787">
    <property type="term" value="F:hydrolase activity"/>
    <property type="evidence" value="ECO:0007669"/>
    <property type="project" value="UniProtKB-KW"/>
</dbReference>
<accession>A0AAP9XW58</accession>
<dbReference type="Proteomes" id="UP001056386">
    <property type="component" value="Chromosome 2"/>
</dbReference>
<evidence type="ECO:0000313" key="4">
    <source>
        <dbReference type="EMBL" id="USS43788.1"/>
    </source>
</evidence>
<evidence type="ECO:0000313" key="3">
    <source>
        <dbReference type="EMBL" id="QPQ90237.1"/>
    </source>
</evidence>
<evidence type="ECO:0000313" key="6">
    <source>
        <dbReference type="Proteomes" id="UP001056386"/>
    </source>
</evidence>
<dbReference type="SUPFAM" id="SSF53474">
    <property type="entry name" value="alpha/beta-Hydrolases"/>
    <property type="match status" value="1"/>
</dbReference>
<dbReference type="InterPro" id="IPR050300">
    <property type="entry name" value="GDXG_lipolytic_enzyme"/>
</dbReference>
<proteinExistence type="predicted"/>
<evidence type="ECO:0000256" key="1">
    <source>
        <dbReference type="ARBA" id="ARBA00022801"/>
    </source>
</evidence>
<dbReference type="GeneID" id="45694985"/>
<evidence type="ECO:0000259" key="2">
    <source>
        <dbReference type="Pfam" id="PF20434"/>
    </source>
</evidence>
<keyword evidence="6" id="KW-1185">Reference proteome</keyword>
<dbReference type="EMBL" id="CP099583">
    <property type="protein sequence ID" value="USS43788.1"/>
    <property type="molecule type" value="Genomic_DNA"/>
</dbReference>
<dbReference type="AlphaFoldDB" id="A0AAP9XW58"/>
<dbReference type="Gene3D" id="3.40.50.1820">
    <property type="entry name" value="alpha/beta hydrolase"/>
    <property type="match status" value="1"/>
</dbReference>
<dbReference type="RefSeq" id="WP_012733715.1">
    <property type="nucleotide sequence ID" value="NZ_CP021075.1"/>
</dbReference>
<dbReference type="InterPro" id="IPR049492">
    <property type="entry name" value="BD-FAE-like_dom"/>
</dbReference>
<dbReference type="InterPro" id="IPR029058">
    <property type="entry name" value="AB_hydrolase_fold"/>
</dbReference>
<dbReference type="PANTHER" id="PTHR48081:SF9">
    <property type="entry name" value="CARBOXYLESTERASE"/>
    <property type="match status" value="1"/>
</dbReference>
<keyword evidence="1 3" id="KW-0378">Hydrolase</keyword>
<dbReference type="EMBL" id="CP065600">
    <property type="protein sequence ID" value="QPQ90237.1"/>
    <property type="molecule type" value="Genomic_DNA"/>
</dbReference>
<name>A0AAP9XW58_BURGL</name>